<reference evidence="9 12" key="2">
    <citation type="journal article" date="2014" name="BMC Genomics">
        <title>An improved genome release (version Mt4.0) for the model legume Medicago truncatula.</title>
        <authorList>
            <person name="Tang H."/>
            <person name="Krishnakumar V."/>
            <person name="Bidwell S."/>
            <person name="Rosen B."/>
            <person name="Chan A."/>
            <person name="Zhou S."/>
            <person name="Gentzbittel L."/>
            <person name="Childs K.L."/>
            <person name="Yandell M."/>
            <person name="Gundlach H."/>
            <person name="Mayer K.F."/>
            <person name="Schwartz D.C."/>
            <person name="Town C.D."/>
        </authorList>
    </citation>
    <scope>GENOME REANNOTATION</scope>
    <source>
        <strain evidence="9">A17</strain>
        <strain evidence="11 12">cv. Jemalong A17</strain>
    </source>
</reference>
<dbReference type="Proteomes" id="UP000265566">
    <property type="component" value="Chromosome 5"/>
</dbReference>
<accession>A0A072UDZ5</accession>
<dbReference type="Gramene" id="rna28107">
    <property type="protein sequence ID" value="RHN53219.1"/>
    <property type="gene ID" value="gene28107"/>
</dbReference>
<evidence type="ECO:0000313" key="11">
    <source>
        <dbReference type="EnsemblPlants" id="KEH27318"/>
    </source>
</evidence>
<reference evidence="13" key="4">
    <citation type="journal article" date="2018" name="Nat. Plants">
        <title>Whole-genome landscape of Medicago truncatula symbiotic genes.</title>
        <authorList>
            <person name="Pecrix Y."/>
            <person name="Staton S.E."/>
            <person name="Sallet E."/>
            <person name="Lelandais-Briere C."/>
            <person name="Moreau S."/>
            <person name="Carrere S."/>
            <person name="Blein T."/>
            <person name="Jardinaud M.F."/>
            <person name="Latrasse D."/>
            <person name="Zouine M."/>
            <person name="Zahm M."/>
            <person name="Kreplak J."/>
            <person name="Mayjonade B."/>
            <person name="Satge C."/>
            <person name="Perez M."/>
            <person name="Cauet S."/>
            <person name="Marande W."/>
            <person name="Chantry-Darmon C."/>
            <person name="Lopez-Roques C."/>
            <person name="Bouchez O."/>
            <person name="Berard A."/>
            <person name="Debelle F."/>
            <person name="Munos S."/>
            <person name="Bendahmane A."/>
            <person name="Berges H."/>
            <person name="Niebel A."/>
            <person name="Buitink J."/>
            <person name="Frugier F."/>
            <person name="Benhamed M."/>
            <person name="Crespi M."/>
            <person name="Gouzy J."/>
            <person name="Gamas P."/>
        </authorList>
    </citation>
    <scope>NUCLEOTIDE SEQUENCE [LARGE SCALE GENOMIC DNA]</scope>
    <source>
        <strain evidence="13">cv. Jemalong A17</strain>
    </source>
</reference>
<dbReference type="AlphaFoldDB" id="A0A072UDZ5"/>
<reference evidence="9 12" key="1">
    <citation type="journal article" date="2011" name="Nature">
        <title>The Medicago genome provides insight into the evolution of rhizobial symbioses.</title>
        <authorList>
            <person name="Young N.D."/>
            <person name="Debelle F."/>
            <person name="Oldroyd G.E."/>
            <person name="Geurts R."/>
            <person name="Cannon S.B."/>
            <person name="Udvardi M.K."/>
            <person name="Benedito V.A."/>
            <person name="Mayer K.F."/>
            <person name="Gouzy J."/>
            <person name="Schoof H."/>
            <person name="Van de Peer Y."/>
            <person name="Proost S."/>
            <person name="Cook D.R."/>
            <person name="Meyers B.C."/>
            <person name="Spannagl M."/>
            <person name="Cheung F."/>
            <person name="De Mita S."/>
            <person name="Krishnakumar V."/>
            <person name="Gundlach H."/>
            <person name="Zhou S."/>
            <person name="Mudge J."/>
            <person name="Bharti A.K."/>
            <person name="Murray J.D."/>
            <person name="Naoumkina M.A."/>
            <person name="Rosen B."/>
            <person name="Silverstein K.A."/>
            <person name="Tang H."/>
            <person name="Rombauts S."/>
            <person name="Zhao P.X."/>
            <person name="Zhou P."/>
            <person name="Barbe V."/>
            <person name="Bardou P."/>
            <person name="Bechner M."/>
            <person name="Bellec A."/>
            <person name="Berger A."/>
            <person name="Berges H."/>
            <person name="Bidwell S."/>
            <person name="Bisseling T."/>
            <person name="Choisne N."/>
            <person name="Couloux A."/>
            <person name="Denny R."/>
            <person name="Deshpande S."/>
            <person name="Dai X."/>
            <person name="Doyle J.J."/>
            <person name="Dudez A.M."/>
            <person name="Farmer A.D."/>
            <person name="Fouteau S."/>
            <person name="Franken C."/>
            <person name="Gibelin C."/>
            <person name="Gish J."/>
            <person name="Goldstein S."/>
            <person name="Gonzalez A.J."/>
            <person name="Green P.J."/>
            <person name="Hallab A."/>
            <person name="Hartog M."/>
            <person name="Hua A."/>
            <person name="Humphray S.J."/>
            <person name="Jeong D.H."/>
            <person name="Jing Y."/>
            <person name="Jocker A."/>
            <person name="Kenton S.M."/>
            <person name="Kim D.J."/>
            <person name="Klee K."/>
            <person name="Lai H."/>
            <person name="Lang C."/>
            <person name="Lin S."/>
            <person name="Macmil S.L."/>
            <person name="Magdelenat G."/>
            <person name="Matthews L."/>
            <person name="McCorrison J."/>
            <person name="Monaghan E.L."/>
            <person name="Mun J.H."/>
            <person name="Najar F.Z."/>
            <person name="Nicholson C."/>
            <person name="Noirot C."/>
            <person name="O'Bleness M."/>
            <person name="Paule C.R."/>
            <person name="Poulain J."/>
            <person name="Prion F."/>
            <person name="Qin B."/>
            <person name="Qu C."/>
            <person name="Retzel E.F."/>
            <person name="Riddle C."/>
            <person name="Sallet E."/>
            <person name="Samain S."/>
            <person name="Samson N."/>
            <person name="Sanders I."/>
            <person name="Saurat O."/>
            <person name="Scarpelli C."/>
            <person name="Schiex T."/>
            <person name="Segurens B."/>
            <person name="Severin A.J."/>
            <person name="Sherrier D.J."/>
            <person name="Shi R."/>
            <person name="Sims S."/>
            <person name="Singer S.R."/>
            <person name="Sinharoy S."/>
            <person name="Sterck L."/>
            <person name="Viollet A."/>
            <person name="Wang B.B."/>
            <person name="Wang K."/>
            <person name="Wang M."/>
            <person name="Wang X."/>
            <person name="Warfsmann J."/>
            <person name="Weissenbach J."/>
            <person name="White D.D."/>
            <person name="White J.D."/>
            <person name="Wiley G.B."/>
            <person name="Wincker P."/>
            <person name="Xing Y."/>
            <person name="Yang L."/>
            <person name="Yao Z."/>
            <person name="Ying F."/>
            <person name="Zhai J."/>
            <person name="Zhou L."/>
            <person name="Zuber A."/>
            <person name="Denarie J."/>
            <person name="Dixon R.A."/>
            <person name="May G.D."/>
            <person name="Schwartz D.C."/>
            <person name="Rogers J."/>
            <person name="Quetier F."/>
            <person name="Town C.D."/>
            <person name="Roe B.A."/>
        </authorList>
    </citation>
    <scope>NUCLEOTIDE SEQUENCE [LARGE SCALE GENOMIC DNA]</scope>
    <source>
        <strain evidence="9">A17</strain>
        <strain evidence="11 12">cv. Jemalong A17</strain>
    </source>
</reference>
<dbReference type="PANTHER" id="PTHR19302:SF70">
    <property type="entry name" value="GAMMA-TUBULIN COMPLEX COMPONENT 6"/>
    <property type="match status" value="1"/>
</dbReference>
<dbReference type="EMBL" id="PSQE01000005">
    <property type="protein sequence ID" value="RHN53219.1"/>
    <property type="molecule type" value="Genomic_DNA"/>
</dbReference>
<dbReference type="GO" id="GO:0005874">
    <property type="term" value="C:microtubule"/>
    <property type="evidence" value="ECO:0007669"/>
    <property type="project" value="UniProtKB-KW"/>
</dbReference>
<dbReference type="GO" id="GO:0051321">
    <property type="term" value="P:meiotic cell cycle"/>
    <property type="evidence" value="ECO:0000318"/>
    <property type="project" value="GO_Central"/>
</dbReference>
<evidence type="ECO:0000256" key="5">
    <source>
        <dbReference type="ARBA" id="ARBA00023212"/>
    </source>
</evidence>
<dbReference type="HOGENOM" id="CLU_009223_0_0_1"/>
<comment type="similarity">
    <text evidence="2">Belongs to the TUBGCP family.</text>
</comment>
<organism evidence="9 12">
    <name type="scientific">Medicago truncatula</name>
    <name type="common">Barrel medic</name>
    <name type="synonym">Medicago tribuloides</name>
    <dbReference type="NCBI Taxonomy" id="3880"/>
    <lineage>
        <taxon>Eukaryota</taxon>
        <taxon>Viridiplantae</taxon>
        <taxon>Streptophyta</taxon>
        <taxon>Embryophyta</taxon>
        <taxon>Tracheophyta</taxon>
        <taxon>Spermatophyta</taxon>
        <taxon>Magnoliopsida</taxon>
        <taxon>eudicotyledons</taxon>
        <taxon>Gunneridae</taxon>
        <taxon>Pentapetalae</taxon>
        <taxon>rosids</taxon>
        <taxon>fabids</taxon>
        <taxon>Fabales</taxon>
        <taxon>Fabaceae</taxon>
        <taxon>Papilionoideae</taxon>
        <taxon>50 kb inversion clade</taxon>
        <taxon>NPAAA clade</taxon>
        <taxon>Hologalegina</taxon>
        <taxon>IRL clade</taxon>
        <taxon>Trifolieae</taxon>
        <taxon>Medicago</taxon>
    </lineage>
</organism>
<dbReference type="Gene3D" id="1.20.120.1900">
    <property type="entry name" value="Gamma-tubulin complex, C-terminal domain"/>
    <property type="match status" value="1"/>
</dbReference>
<dbReference type="GO" id="GO:0000278">
    <property type="term" value="P:mitotic cell cycle"/>
    <property type="evidence" value="ECO:0000318"/>
    <property type="project" value="GO_Central"/>
</dbReference>
<evidence type="ECO:0000256" key="1">
    <source>
        <dbReference type="ARBA" id="ARBA00004245"/>
    </source>
</evidence>
<keyword evidence="5" id="KW-0206">Cytoskeleton</keyword>
<evidence type="ECO:0000313" key="13">
    <source>
        <dbReference type="Proteomes" id="UP000265566"/>
    </source>
</evidence>
<evidence type="ECO:0000259" key="7">
    <source>
        <dbReference type="Pfam" id="PF04130"/>
    </source>
</evidence>
<dbReference type="Proteomes" id="UP000002051">
    <property type="component" value="Chromosome 5"/>
</dbReference>
<reference evidence="10" key="5">
    <citation type="journal article" date="2018" name="Nat. Plants">
        <title>Whole-genome landscape of Medicago truncatula symbiotic genes.</title>
        <authorList>
            <person name="Pecrix Y."/>
            <person name="Gamas P."/>
            <person name="Carrere S."/>
        </authorList>
    </citation>
    <scope>NUCLEOTIDE SEQUENCE</scope>
    <source>
        <tissue evidence="10">Leaves</tissue>
    </source>
</reference>
<dbReference type="FunFam" id="1.20.120.1900:FF:000018">
    <property type="entry name" value="Gamma-tubulin complex component 6 isoform A"/>
    <property type="match status" value="1"/>
</dbReference>
<feature type="region of interest" description="Disordered" evidence="6">
    <location>
        <begin position="463"/>
        <end position="515"/>
    </location>
</feature>
<feature type="domain" description="Gamma tubulin complex component protein N-terminal" evidence="8">
    <location>
        <begin position="62"/>
        <end position="368"/>
    </location>
</feature>
<dbReference type="InterPro" id="IPR042241">
    <property type="entry name" value="GCP_C_sf"/>
</dbReference>
<keyword evidence="4" id="KW-0493">Microtubule</keyword>
<evidence type="ECO:0000313" key="12">
    <source>
        <dbReference type="Proteomes" id="UP000002051"/>
    </source>
</evidence>
<evidence type="ECO:0000256" key="3">
    <source>
        <dbReference type="ARBA" id="ARBA00022490"/>
    </source>
</evidence>
<evidence type="ECO:0000313" key="10">
    <source>
        <dbReference type="EMBL" id="RHN53219.1"/>
    </source>
</evidence>
<evidence type="ECO:0000313" key="9">
    <source>
        <dbReference type="EMBL" id="KEH27318.1"/>
    </source>
</evidence>
<reference evidence="11" key="3">
    <citation type="submission" date="2015-04" db="UniProtKB">
        <authorList>
            <consortium name="EnsemblPlants"/>
        </authorList>
    </citation>
    <scope>IDENTIFICATION</scope>
    <source>
        <strain evidence="11">cv. Jemalong A17</strain>
    </source>
</reference>
<comment type="subcellular location">
    <subcellularLocation>
        <location evidence="1">Cytoplasm</location>
        <location evidence="1">Cytoskeleton</location>
    </subcellularLocation>
</comment>
<evidence type="ECO:0000256" key="6">
    <source>
        <dbReference type="SAM" id="MobiDB-lite"/>
    </source>
</evidence>
<dbReference type="GO" id="GO:0000922">
    <property type="term" value="C:spindle pole"/>
    <property type="evidence" value="ECO:0007669"/>
    <property type="project" value="InterPro"/>
</dbReference>
<evidence type="ECO:0000256" key="2">
    <source>
        <dbReference type="ARBA" id="ARBA00010337"/>
    </source>
</evidence>
<dbReference type="Pfam" id="PF04130">
    <property type="entry name" value="GCP_C_terminal"/>
    <property type="match status" value="1"/>
</dbReference>
<evidence type="ECO:0000256" key="4">
    <source>
        <dbReference type="ARBA" id="ARBA00022701"/>
    </source>
</evidence>
<dbReference type="GO" id="GO:0043015">
    <property type="term" value="F:gamma-tubulin binding"/>
    <property type="evidence" value="ECO:0000318"/>
    <property type="project" value="GO_Central"/>
</dbReference>
<gene>
    <name evidence="11" type="primary">25494473</name>
    <name evidence="9" type="ordered locus">MTR_5g004880</name>
    <name evidence="10" type="ORF">MtrunA17_Chr5g0393551</name>
</gene>
<dbReference type="PaxDb" id="3880-AES83140"/>
<dbReference type="GO" id="GO:0051225">
    <property type="term" value="P:spindle assembly"/>
    <property type="evidence" value="ECO:0000318"/>
    <property type="project" value="GO_Central"/>
</dbReference>
<proteinExistence type="inferred from homology"/>
<dbReference type="KEGG" id="mtr:25494473"/>
<dbReference type="InterPro" id="IPR041470">
    <property type="entry name" value="GCP_N"/>
</dbReference>
<dbReference type="Pfam" id="PF17681">
    <property type="entry name" value="GCP_N_terminal"/>
    <property type="match status" value="1"/>
</dbReference>
<dbReference type="STRING" id="3880.A0A072UDZ5"/>
<dbReference type="GO" id="GO:0000930">
    <property type="term" value="C:gamma-tubulin complex"/>
    <property type="evidence" value="ECO:0000318"/>
    <property type="project" value="GO_Central"/>
</dbReference>
<feature type="domain" description="Gamma tubulin complex component C-terminal" evidence="7">
    <location>
        <begin position="865"/>
        <end position="1175"/>
    </location>
</feature>
<dbReference type="PANTHER" id="PTHR19302">
    <property type="entry name" value="GAMMA TUBULIN COMPLEX PROTEIN"/>
    <property type="match status" value="1"/>
</dbReference>
<sequence>MEWEMSASLLQNLKLHDPWLPPNTWEQRTPTPLLPLQLSSNSNSNSNSNQTTLSESSLVRLVMNAMLGSKSSIIAIHNLSPIFSSHHPNTTFLHLWYRASTTHSFSNILQSIASTASLVFLLRHFVDHFTISLPPCTLVNQAFAVAVGKVLEGYISSLDTIHSSLIFRRASEIPVDFSASSCFNSVSHSEITLLELYLHTKQLRIHIQALASICNLLKWAHCVSDTDFENVIAKATSEFADFYRGGSLLTFLYHQLQVADSAHCTLLKFLFLQSCEPYCGFIRSWIFKAEIHDPYKEFIVENIGCLSPKSHVKAGNSADFPSASIRLRDGVPIPGFLKDSLVPLVRAGQQLQVLLKLLELCIDVAAGQHSSDDFLPCWSGFSSNSLSYFSPLTFNKDTIDNMVLARESYYKRMNEKIESLLSSLEVRYQQVPMHAPVSSFDNDVGTLDKLGQLMSEDEPIVCSTADKSSSNMGSNNLDSDVSSMEDEMSLLEDMYGQSESSSLNSSDEQLESDQLSGWPCPAAGQQNHLSALSFLKFTTLNSSIQNSRHHEKPGSDSHEICDKMDAVDHLMKSSNKGMISSHMFDPQNPENSWYSSKFSIEQRGSCIDSYSAMDDLLKKSFDADGTVEQKMTEKHLQSMKYSQLCRVAVSDSLSVETLSEDQPVNNTPASFLCDFQPLKVDHQCNLPSINPFSMNPMLTRNVLPQQTADCAQPFPYFNFSTVEDPCKVYMDKLLTDSICTNTYSFPPDSCASTYGNQNNDHGEIDRGNEEGLVDEPKYGFDASLDVVDHKQYVLTDTSGGSSWGRLLGSFRKTVDCDATQRQTLLSTFEMPLDIIIDKCLIQEIMVQYNYVSKLIINVLEEAFKLQEHLLALRRYHFMELADWADLFILSLWRHKWSVTEATERLPEIQGLLELSIQKSSCEQDTNKNRLFVYMKGRGKLPLSASAIGLRSFDFLGLGYHVDWPLCIILTPAALKIYADIFSFLIQVKLALFSLTDVWCSLKDMAHTTNKGLNAEPYQPGAGHLNILMKMRHQISHFVSTLQQYVESQLSHVSWCRFLHSLQHKVKDMMDLESVHTEYLADSLSICFLSDETKAVGSIIESILQCALDFRSCLTIGACRGDLGELSTINISQVLSIKQKFERSLNELHVCYVKEPRHVNFGLSRFWEYLNYNEYYSNVNNGMMRYCAV</sequence>
<feature type="compositionally biased region" description="Low complexity" evidence="6">
    <location>
        <begin position="497"/>
        <end position="507"/>
    </location>
</feature>
<dbReference type="GO" id="GO:0031122">
    <property type="term" value="P:cytoplasmic microtubule organization"/>
    <property type="evidence" value="ECO:0000318"/>
    <property type="project" value="GO_Central"/>
</dbReference>
<dbReference type="InterPro" id="IPR007259">
    <property type="entry name" value="GCP"/>
</dbReference>
<dbReference type="eggNOG" id="KOG2000">
    <property type="taxonomic scope" value="Eukaryota"/>
</dbReference>
<name>A0A072UDZ5_MEDTR</name>
<dbReference type="EnsemblPlants" id="KEH27318">
    <property type="protein sequence ID" value="KEH27318"/>
    <property type="gene ID" value="MTR_5g004880"/>
</dbReference>
<feature type="compositionally biased region" description="Polar residues" evidence="6">
    <location>
        <begin position="465"/>
        <end position="477"/>
    </location>
</feature>
<evidence type="ECO:0000259" key="8">
    <source>
        <dbReference type="Pfam" id="PF17681"/>
    </source>
</evidence>
<dbReference type="GO" id="GO:0007020">
    <property type="term" value="P:microtubule nucleation"/>
    <property type="evidence" value="ECO:0000318"/>
    <property type="project" value="GO_Central"/>
</dbReference>
<keyword evidence="12" id="KW-1185">Reference proteome</keyword>
<dbReference type="InterPro" id="IPR040457">
    <property type="entry name" value="GCP_C"/>
</dbReference>
<protein>
    <submittedName>
        <fullName evidence="10">Putative gamma-tubulin complex component protein</fullName>
    </submittedName>
    <submittedName>
        <fullName evidence="9">Spc97/Spc98 family of spindle pole body (SBP) component</fullName>
    </submittedName>
</protein>
<dbReference type="EMBL" id="CM001221">
    <property type="protein sequence ID" value="KEH27318.1"/>
    <property type="molecule type" value="Genomic_DNA"/>
</dbReference>
<keyword evidence="3" id="KW-0963">Cytoplasm</keyword>
<dbReference type="OrthoDB" id="775571at2759"/>